<dbReference type="AlphaFoldDB" id="A0A8E8PES7"/>
<gene>
    <name evidence="1" type="primary">orf143</name>
</gene>
<evidence type="ECO:0000313" key="1">
    <source>
        <dbReference type="EMBL" id="QWE50997.1"/>
    </source>
</evidence>
<name>A0A8E8PES7_9PHAE</name>
<proteinExistence type="predicted"/>
<sequence>MRRFTQKKRHLRKKRFYLPGQHTFAIFNASNLKTSKVVEVNIKLYRARLYTVPLYLTPPKISRGCTILMLVCDNVEDLQKNLDIALPLLNCLGISIKNEWYSPEFYKETKVEEFNIKILSLLLKKELDT</sequence>
<accession>A0A8E8PES7</accession>
<dbReference type="EMBL" id="MT747832">
    <property type="protein sequence ID" value="QWE50997.1"/>
    <property type="molecule type" value="Genomic_DNA"/>
</dbReference>
<protein>
    <submittedName>
        <fullName evidence="1">Uncharacterized protein</fullName>
    </submittedName>
</protein>
<organism evidence="1">
    <name type="scientific">Phaeophyceae sp</name>
    <dbReference type="NCBI Taxonomy" id="2249243"/>
    <lineage>
        <taxon>Eukaryota</taxon>
        <taxon>Sar</taxon>
        <taxon>Stramenopiles</taxon>
        <taxon>Ochrophyta</taxon>
        <taxon>PX clade</taxon>
        <taxon>Phaeophyceae</taxon>
    </lineage>
</organism>
<keyword evidence="1" id="KW-0496">Mitochondrion</keyword>
<reference evidence="1" key="1">
    <citation type="journal article" date="2021" name="Eur. J. Phycol.">
        <title>High-throughput sequencing of the kelp Alaria (Phaeophyceae) reveals epi-endobiotic associations, including a likely phaeophycean parasite.</title>
        <authorList>
            <person name="Bringloe T.T."/>
            <person name="Sauermann R."/>
            <person name="Krause-Jensen D."/>
            <person name="Olesen B."/>
            <person name="Klimova A."/>
            <person name="Klochkova T.A."/>
            <person name="Verbruggen H."/>
        </authorList>
    </citation>
    <scope>NUCLEOTIDE SEQUENCE</scope>
</reference>
<geneLocation type="mitochondrion" evidence="1"/>